<keyword evidence="1" id="KW-1133">Transmembrane helix</keyword>
<dbReference type="AlphaFoldDB" id="A0A2T2WIP9"/>
<accession>A0A2T2WIP9</accession>
<name>A0A2T2WIP9_9FIRM</name>
<feature type="transmembrane region" description="Helical" evidence="1">
    <location>
        <begin position="68"/>
        <end position="87"/>
    </location>
</feature>
<evidence type="ECO:0000313" key="2">
    <source>
        <dbReference type="EMBL" id="PSR22114.1"/>
    </source>
</evidence>
<feature type="transmembrane region" description="Helical" evidence="1">
    <location>
        <begin position="15"/>
        <end position="34"/>
    </location>
</feature>
<reference evidence="2 3" key="1">
    <citation type="journal article" date="2014" name="BMC Genomics">
        <title>Comparison of environmental and isolate Sulfobacillus genomes reveals diverse carbon, sulfur, nitrogen, and hydrogen metabolisms.</title>
        <authorList>
            <person name="Justice N.B."/>
            <person name="Norman A."/>
            <person name="Brown C.T."/>
            <person name="Singh A."/>
            <person name="Thomas B.C."/>
            <person name="Banfield J.F."/>
        </authorList>
    </citation>
    <scope>NUCLEOTIDE SEQUENCE [LARGE SCALE GENOMIC DNA]</scope>
    <source>
        <strain evidence="2">AMDSBA1</strain>
    </source>
</reference>
<feature type="transmembrane region" description="Helical" evidence="1">
    <location>
        <begin position="160"/>
        <end position="191"/>
    </location>
</feature>
<gene>
    <name evidence="2" type="ORF">C7B43_20935</name>
</gene>
<protein>
    <submittedName>
        <fullName evidence="2">Uncharacterized protein</fullName>
    </submittedName>
</protein>
<keyword evidence="1" id="KW-0812">Transmembrane</keyword>
<organism evidence="2 3">
    <name type="scientific">Sulfobacillus benefaciens</name>
    <dbReference type="NCBI Taxonomy" id="453960"/>
    <lineage>
        <taxon>Bacteria</taxon>
        <taxon>Bacillati</taxon>
        <taxon>Bacillota</taxon>
        <taxon>Clostridia</taxon>
        <taxon>Eubacteriales</taxon>
        <taxon>Clostridiales Family XVII. Incertae Sedis</taxon>
        <taxon>Sulfobacillus</taxon>
    </lineage>
</organism>
<sequence>MRGILVSEWLRLRKWWGLWIGLAANWGVLGWRLWTQYSGMVAHLTLAAGSQVDALWSASALLPYVLTLAWQFPLINVLIWGAVGAFWTETDWRAGLPAEHLVRGGVRYWIGSRLLSYTIYVLIVVLGDIGMAYGVGWALGSGVAESSWQVAGSLLPSAVAGPWLVGVVGLGFATLWQGAIGGGVSLLVLWWEQRYVQGVLIPWIFSHVGRTMS</sequence>
<dbReference type="EMBL" id="PXYT01000118">
    <property type="protein sequence ID" value="PSR22114.1"/>
    <property type="molecule type" value="Genomic_DNA"/>
</dbReference>
<proteinExistence type="predicted"/>
<dbReference type="Proteomes" id="UP000242699">
    <property type="component" value="Unassembled WGS sequence"/>
</dbReference>
<keyword evidence="1" id="KW-0472">Membrane</keyword>
<comment type="caution">
    <text evidence="2">The sequence shown here is derived from an EMBL/GenBank/DDBJ whole genome shotgun (WGS) entry which is preliminary data.</text>
</comment>
<evidence type="ECO:0000313" key="3">
    <source>
        <dbReference type="Proteomes" id="UP000242699"/>
    </source>
</evidence>
<evidence type="ECO:0000256" key="1">
    <source>
        <dbReference type="SAM" id="Phobius"/>
    </source>
</evidence>
<feature type="transmembrane region" description="Helical" evidence="1">
    <location>
        <begin position="117"/>
        <end position="140"/>
    </location>
</feature>